<dbReference type="eggNOG" id="KOG1082">
    <property type="taxonomic scope" value="Eukaryota"/>
</dbReference>
<dbReference type="EMBL" id="GL377601">
    <property type="protein sequence ID" value="EFJ20940.1"/>
    <property type="molecule type" value="Genomic_DNA"/>
</dbReference>
<evidence type="ECO:0000313" key="5">
    <source>
        <dbReference type="Proteomes" id="UP000001514"/>
    </source>
</evidence>
<dbReference type="PANTHER" id="PTHR46450:SF24">
    <property type="entry name" value="HISTONE-LYSINE N-METHYLTRANSFERASE SUVR4"/>
    <property type="match status" value="1"/>
</dbReference>
<dbReference type="GO" id="GO:0008270">
    <property type="term" value="F:zinc ion binding"/>
    <property type="evidence" value="ECO:0007669"/>
    <property type="project" value="InterPro"/>
</dbReference>
<evidence type="ECO:0000256" key="2">
    <source>
        <dbReference type="ARBA" id="ARBA00022454"/>
    </source>
</evidence>
<dbReference type="InterPro" id="IPR007728">
    <property type="entry name" value="Pre-SET_dom"/>
</dbReference>
<organism evidence="5">
    <name type="scientific">Selaginella moellendorffii</name>
    <name type="common">Spikemoss</name>
    <dbReference type="NCBI Taxonomy" id="88036"/>
    <lineage>
        <taxon>Eukaryota</taxon>
        <taxon>Viridiplantae</taxon>
        <taxon>Streptophyta</taxon>
        <taxon>Embryophyta</taxon>
        <taxon>Tracheophyta</taxon>
        <taxon>Lycopodiopsida</taxon>
        <taxon>Selaginellales</taxon>
        <taxon>Selaginellaceae</taxon>
        <taxon>Selaginella</taxon>
    </lineage>
</organism>
<dbReference type="OMA" id="ITFQKAY"/>
<dbReference type="GO" id="GO:0005694">
    <property type="term" value="C:chromosome"/>
    <property type="evidence" value="ECO:0007669"/>
    <property type="project" value="UniProtKB-SubCell"/>
</dbReference>
<dbReference type="GO" id="GO:0042054">
    <property type="term" value="F:histone methyltransferase activity"/>
    <property type="evidence" value="ECO:0007669"/>
    <property type="project" value="InterPro"/>
</dbReference>
<dbReference type="SUPFAM" id="SSF82199">
    <property type="entry name" value="SET domain"/>
    <property type="match status" value="1"/>
</dbReference>
<name>D8S4H5_SELML</name>
<proteinExistence type="predicted"/>
<dbReference type="STRING" id="88036.D8S4H5"/>
<feature type="domain" description="SET" evidence="3">
    <location>
        <begin position="221"/>
        <end position="356"/>
    </location>
</feature>
<dbReference type="AlphaFoldDB" id="D8S4H5"/>
<dbReference type="Gramene" id="EFJ20940">
    <property type="protein sequence ID" value="EFJ20940"/>
    <property type="gene ID" value="SELMODRAFT_107977"/>
</dbReference>
<dbReference type="KEGG" id="smo:SELMODRAFT_107977"/>
<dbReference type="Pfam" id="PF05033">
    <property type="entry name" value="Pre-SET"/>
    <property type="match status" value="1"/>
</dbReference>
<dbReference type="InterPro" id="IPR046341">
    <property type="entry name" value="SET_dom_sf"/>
</dbReference>
<evidence type="ECO:0000259" key="3">
    <source>
        <dbReference type="PROSITE" id="PS50280"/>
    </source>
</evidence>
<evidence type="ECO:0000256" key="1">
    <source>
        <dbReference type="ARBA" id="ARBA00004286"/>
    </source>
</evidence>
<dbReference type="FunCoup" id="D8S4H5">
    <property type="interactions" value="964"/>
</dbReference>
<keyword evidence="2" id="KW-0158">Chromosome</keyword>
<comment type="subcellular location">
    <subcellularLocation>
        <location evidence="1">Chromosome</location>
    </subcellularLocation>
</comment>
<dbReference type="SMART" id="SM00468">
    <property type="entry name" value="PreSET"/>
    <property type="match status" value="1"/>
</dbReference>
<evidence type="ECO:0000313" key="4">
    <source>
        <dbReference type="EMBL" id="EFJ20940.1"/>
    </source>
</evidence>
<dbReference type="Proteomes" id="UP000001514">
    <property type="component" value="Unassembled WGS sequence"/>
</dbReference>
<dbReference type="GO" id="GO:0005634">
    <property type="term" value="C:nucleus"/>
    <property type="evidence" value="ECO:0007669"/>
    <property type="project" value="InterPro"/>
</dbReference>
<gene>
    <name evidence="4" type="ORF">SELMODRAFT_107977</name>
</gene>
<accession>D8S4H5</accession>
<dbReference type="Pfam" id="PF00856">
    <property type="entry name" value="SET"/>
    <property type="match status" value="1"/>
</dbReference>
<dbReference type="PANTHER" id="PTHR46450">
    <property type="entry name" value="INACTIVE HISTONE-LYSINE N-METHYLTRANSFERASE SUVR1-RELATED"/>
    <property type="match status" value="1"/>
</dbReference>
<reference evidence="4 5" key="1">
    <citation type="journal article" date="2011" name="Science">
        <title>The Selaginella genome identifies genetic changes associated with the evolution of vascular plants.</title>
        <authorList>
            <person name="Banks J.A."/>
            <person name="Nishiyama T."/>
            <person name="Hasebe M."/>
            <person name="Bowman J.L."/>
            <person name="Gribskov M."/>
            <person name="dePamphilis C."/>
            <person name="Albert V.A."/>
            <person name="Aono N."/>
            <person name="Aoyama T."/>
            <person name="Ambrose B.A."/>
            <person name="Ashton N.W."/>
            <person name="Axtell M.J."/>
            <person name="Barker E."/>
            <person name="Barker M.S."/>
            <person name="Bennetzen J.L."/>
            <person name="Bonawitz N.D."/>
            <person name="Chapple C."/>
            <person name="Cheng C."/>
            <person name="Correa L.G."/>
            <person name="Dacre M."/>
            <person name="DeBarry J."/>
            <person name="Dreyer I."/>
            <person name="Elias M."/>
            <person name="Engstrom E.M."/>
            <person name="Estelle M."/>
            <person name="Feng L."/>
            <person name="Finet C."/>
            <person name="Floyd S.K."/>
            <person name="Frommer W.B."/>
            <person name="Fujita T."/>
            <person name="Gramzow L."/>
            <person name="Gutensohn M."/>
            <person name="Harholt J."/>
            <person name="Hattori M."/>
            <person name="Heyl A."/>
            <person name="Hirai T."/>
            <person name="Hiwatashi Y."/>
            <person name="Ishikawa M."/>
            <person name="Iwata M."/>
            <person name="Karol K.G."/>
            <person name="Koehler B."/>
            <person name="Kolukisaoglu U."/>
            <person name="Kubo M."/>
            <person name="Kurata T."/>
            <person name="Lalonde S."/>
            <person name="Li K."/>
            <person name="Li Y."/>
            <person name="Litt A."/>
            <person name="Lyons E."/>
            <person name="Manning G."/>
            <person name="Maruyama T."/>
            <person name="Michael T.P."/>
            <person name="Mikami K."/>
            <person name="Miyazaki S."/>
            <person name="Morinaga S."/>
            <person name="Murata T."/>
            <person name="Mueller-Roeber B."/>
            <person name="Nelson D.R."/>
            <person name="Obara M."/>
            <person name="Oguri Y."/>
            <person name="Olmstead R.G."/>
            <person name="Onodera N."/>
            <person name="Petersen B.L."/>
            <person name="Pils B."/>
            <person name="Prigge M."/>
            <person name="Rensing S.A."/>
            <person name="Riano-Pachon D.M."/>
            <person name="Roberts A.W."/>
            <person name="Sato Y."/>
            <person name="Scheller H.V."/>
            <person name="Schulz B."/>
            <person name="Schulz C."/>
            <person name="Shakirov E.V."/>
            <person name="Shibagaki N."/>
            <person name="Shinohara N."/>
            <person name="Shippen D.E."/>
            <person name="Soerensen I."/>
            <person name="Sotooka R."/>
            <person name="Sugimoto N."/>
            <person name="Sugita M."/>
            <person name="Sumikawa N."/>
            <person name="Tanurdzic M."/>
            <person name="Theissen G."/>
            <person name="Ulvskov P."/>
            <person name="Wakazuki S."/>
            <person name="Weng J.K."/>
            <person name="Willats W.W."/>
            <person name="Wipf D."/>
            <person name="Wolf P.G."/>
            <person name="Yang L."/>
            <person name="Zimmer A.D."/>
            <person name="Zhu Q."/>
            <person name="Mitros T."/>
            <person name="Hellsten U."/>
            <person name="Loque D."/>
            <person name="Otillar R."/>
            <person name="Salamov A."/>
            <person name="Schmutz J."/>
            <person name="Shapiro H."/>
            <person name="Lindquist E."/>
            <person name="Lucas S."/>
            <person name="Rokhsar D."/>
            <person name="Grigoriev I.V."/>
        </authorList>
    </citation>
    <scope>NUCLEOTIDE SEQUENCE [LARGE SCALE GENOMIC DNA]</scope>
</reference>
<dbReference type="InterPro" id="IPR001214">
    <property type="entry name" value="SET_dom"/>
</dbReference>
<protein>
    <recommendedName>
        <fullName evidence="3">SET domain-containing protein</fullName>
    </recommendedName>
</protein>
<dbReference type="SMART" id="SM00317">
    <property type="entry name" value="SET"/>
    <property type="match status" value="1"/>
</dbReference>
<keyword evidence="5" id="KW-1185">Reference proteome</keyword>
<dbReference type="HOGENOM" id="CLU_011618_2_0_1"/>
<sequence length="383" mass="43922">MKTFAVFAGVPSVPQALEVINTGESSGESFFLHQNSRTCTDRRSFFSCAPVRYKKKQRHDPNDIAKGAESVPIPFVRAPGGDESLPEDFTYTAVAVAYEKAKIEIRLCKIEQDNCCTACFGNCLKKKWPCHCARETGGEFAYNEDGCVKKELLRQAVRETQGDEACRRVTCEKECPMEVARGSTEKCRGHIVRRFIKECWVKCTCHKKLCGNRIVQQGVRYKLEVFWTPTGKGWGVRTTEDLPMGAFVCEYIGEILTNTELDERNEERFLKQSRHFYPIYLDSDVCTERILEDDHLLCLDCTHYGNVARFINHRCGDANLIDIPVEIECPDRHFYHIALFTKHAVSAMEELTWDYQLDFADENHPIKAFRCKCGSRECKDTRE</sequence>
<dbReference type="Gene3D" id="2.170.270.10">
    <property type="entry name" value="SET domain"/>
    <property type="match status" value="1"/>
</dbReference>
<dbReference type="InParanoid" id="D8S4H5"/>
<dbReference type="PROSITE" id="PS50280">
    <property type="entry name" value="SET"/>
    <property type="match status" value="1"/>
</dbReference>